<name>A0A919YVR9_9BACL</name>
<sequence>MKSLIQRLILVLIVIIGLFLFWDSYRSTTIEVVFVEKISKNEMSVINLSGRERTIVVPLDLTDIIEVNKRYTVSYDKRILDNFKLRKIYANSE</sequence>
<reference evidence="1" key="1">
    <citation type="submission" date="2021-03" db="EMBL/GenBank/DDBJ databases">
        <title>Antimicrobial resistance genes in bacteria isolated from Japanese honey, and their potential for conferring macrolide and lincosamide resistance in the American foulbrood pathogen Paenibacillus larvae.</title>
        <authorList>
            <person name="Okamoto M."/>
            <person name="Kumagai M."/>
            <person name="Kanamori H."/>
            <person name="Takamatsu D."/>
        </authorList>
    </citation>
    <scope>NUCLEOTIDE SEQUENCE</scope>
    <source>
        <strain evidence="1">J40TS1</strain>
    </source>
</reference>
<protein>
    <submittedName>
        <fullName evidence="1">Uncharacterized protein</fullName>
    </submittedName>
</protein>
<dbReference type="EMBL" id="BOSE01000007">
    <property type="protein sequence ID" value="GIP18146.1"/>
    <property type="molecule type" value="Genomic_DNA"/>
</dbReference>
<comment type="caution">
    <text evidence="1">The sequence shown here is derived from an EMBL/GenBank/DDBJ whole genome shotgun (WGS) entry which is preliminary data.</text>
</comment>
<dbReference type="AlphaFoldDB" id="A0A919YVR9"/>
<dbReference type="RefSeq" id="WP_213518183.1">
    <property type="nucleotide sequence ID" value="NZ_BOSE01000007.1"/>
</dbReference>
<evidence type="ECO:0000313" key="1">
    <source>
        <dbReference type="EMBL" id="GIP18146.1"/>
    </source>
</evidence>
<gene>
    <name evidence="1" type="ORF">J40TS1_37880</name>
</gene>
<accession>A0A919YVR9</accession>
<dbReference type="Proteomes" id="UP000683139">
    <property type="component" value="Unassembled WGS sequence"/>
</dbReference>
<proteinExistence type="predicted"/>
<keyword evidence="2" id="KW-1185">Reference proteome</keyword>
<organism evidence="1 2">
    <name type="scientific">Paenibacillus montaniterrae</name>
    <dbReference type="NCBI Taxonomy" id="429341"/>
    <lineage>
        <taxon>Bacteria</taxon>
        <taxon>Bacillati</taxon>
        <taxon>Bacillota</taxon>
        <taxon>Bacilli</taxon>
        <taxon>Bacillales</taxon>
        <taxon>Paenibacillaceae</taxon>
        <taxon>Paenibacillus</taxon>
    </lineage>
</organism>
<evidence type="ECO:0000313" key="2">
    <source>
        <dbReference type="Proteomes" id="UP000683139"/>
    </source>
</evidence>